<keyword evidence="8" id="KW-0598">Phosphotransferase system</keyword>
<evidence type="ECO:0000256" key="2">
    <source>
        <dbReference type="ARBA" id="ARBA00004496"/>
    </source>
</evidence>
<dbReference type="AlphaFoldDB" id="A0A4R6ZGE8"/>
<gene>
    <name evidence="16" type="ORF">DFP96_11426</name>
</gene>
<keyword evidence="5" id="KW-0597">Phosphoprotein</keyword>
<feature type="transmembrane region" description="Helical" evidence="12">
    <location>
        <begin position="332"/>
        <end position="358"/>
    </location>
</feature>
<dbReference type="SUPFAM" id="SSF52794">
    <property type="entry name" value="PTS system IIB component-like"/>
    <property type="match status" value="1"/>
</dbReference>
<proteinExistence type="predicted"/>
<keyword evidence="6" id="KW-0762">Sugar transport</keyword>
<evidence type="ECO:0000313" key="16">
    <source>
        <dbReference type="EMBL" id="TDR51195.1"/>
    </source>
</evidence>
<dbReference type="InterPro" id="IPR003352">
    <property type="entry name" value="PTS_EIIC"/>
</dbReference>
<dbReference type="SUPFAM" id="SSF55804">
    <property type="entry name" value="Phoshotransferase/anion transport protein"/>
    <property type="match status" value="1"/>
</dbReference>
<dbReference type="PROSITE" id="PS51099">
    <property type="entry name" value="PTS_EIIB_TYPE_2"/>
    <property type="match status" value="1"/>
</dbReference>
<feature type="domain" description="PTS EIIB type-2" evidence="14">
    <location>
        <begin position="167"/>
        <end position="263"/>
    </location>
</feature>
<dbReference type="InterPro" id="IPR013014">
    <property type="entry name" value="PTS_EIIC_2"/>
</dbReference>
<name>A0A4R6ZGE8_9LIST</name>
<keyword evidence="11 12" id="KW-0472">Membrane</keyword>
<dbReference type="PANTHER" id="PTHR30505">
    <property type="entry name" value="FRUCTOSE-LIKE PERMEASE"/>
    <property type="match status" value="1"/>
</dbReference>
<evidence type="ECO:0000256" key="12">
    <source>
        <dbReference type="SAM" id="Phobius"/>
    </source>
</evidence>
<keyword evidence="4" id="KW-1003">Cell membrane</keyword>
<feature type="transmembrane region" description="Helical" evidence="12">
    <location>
        <begin position="370"/>
        <end position="397"/>
    </location>
</feature>
<dbReference type="InterPro" id="IPR003501">
    <property type="entry name" value="PTS_EIIB_2/3"/>
</dbReference>
<organism evidence="16 17">
    <name type="scientific">Listeria rocourtiae</name>
    <dbReference type="NCBI Taxonomy" id="647910"/>
    <lineage>
        <taxon>Bacteria</taxon>
        <taxon>Bacillati</taxon>
        <taxon>Bacillota</taxon>
        <taxon>Bacilli</taxon>
        <taxon>Bacillales</taxon>
        <taxon>Listeriaceae</taxon>
        <taxon>Listeria</taxon>
    </lineage>
</organism>
<dbReference type="NCBIfam" id="TIGR00829">
    <property type="entry name" value="FRU"/>
    <property type="match status" value="1"/>
</dbReference>
<keyword evidence="3" id="KW-0813">Transport</keyword>
<dbReference type="GO" id="GO:0009401">
    <property type="term" value="P:phosphoenolpyruvate-dependent sugar phosphotransferase system"/>
    <property type="evidence" value="ECO:0007669"/>
    <property type="project" value="UniProtKB-KW"/>
</dbReference>
<dbReference type="RefSeq" id="WP_036072599.1">
    <property type="nucleotide sequence ID" value="NZ_SNZK01000014.1"/>
</dbReference>
<dbReference type="PROSITE" id="PS51094">
    <property type="entry name" value="PTS_EIIA_TYPE_2"/>
    <property type="match status" value="1"/>
</dbReference>
<feature type="domain" description="PTS EIIC type-2" evidence="15">
    <location>
        <begin position="288"/>
        <end position="622"/>
    </location>
</feature>
<dbReference type="Proteomes" id="UP000295558">
    <property type="component" value="Unassembled WGS sequence"/>
</dbReference>
<dbReference type="NCBIfam" id="TIGR00848">
    <property type="entry name" value="fruA"/>
    <property type="match status" value="1"/>
</dbReference>
<dbReference type="Gene3D" id="3.40.930.10">
    <property type="entry name" value="Mannitol-specific EII, Chain A"/>
    <property type="match status" value="1"/>
</dbReference>
<evidence type="ECO:0000256" key="5">
    <source>
        <dbReference type="ARBA" id="ARBA00022553"/>
    </source>
</evidence>
<evidence type="ECO:0000256" key="11">
    <source>
        <dbReference type="ARBA" id="ARBA00023136"/>
    </source>
</evidence>
<dbReference type="CDD" id="cd00211">
    <property type="entry name" value="PTS_IIA_fru"/>
    <property type="match status" value="1"/>
</dbReference>
<dbReference type="NCBIfam" id="TIGR01427">
    <property type="entry name" value="PTS_IIC_fructo"/>
    <property type="match status" value="1"/>
</dbReference>
<dbReference type="FunFam" id="3.40.930.10:FF:000009">
    <property type="entry name" value="PTS system, fructose specific IIABC component"/>
    <property type="match status" value="1"/>
</dbReference>
<evidence type="ECO:0000256" key="8">
    <source>
        <dbReference type="ARBA" id="ARBA00022683"/>
    </source>
</evidence>
<dbReference type="InterPro" id="IPR006327">
    <property type="entry name" value="PTS_IIC_fruc"/>
</dbReference>
<keyword evidence="17" id="KW-1185">Reference proteome</keyword>
<dbReference type="NCBIfam" id="NF007293">
    <property type="entry name" value="PRK09765.1"/>
    <property type="match status" value="1"/>
</dbReference>
<feature type="domain" description="PTS EIIA type-2" evidence="13">
    <location>
        <begin position="5"/>
        <end position="151"/>
    </location>
</feature>
<evidence type="ECO:0000256" key="1">
    <source>
        <dbReference type="ARBA" id="ARBA00004429"/>
    </source>
</evidence>
<dbReference type="GO" id="GO:0022877">
    <property type="term" value="F:protein-N(PI)-phosphohistidine-fructose phosphotransferase system transporter activity"/>
    <property type="evidence" value="ECO:0007669"/>
    <property type="project" value="InterPro"/>
</dbReference>
<dbReference type="STRING" id="1265846.PROCOU_13208"/>
<keyword evidence="10 12" id="KW-1133">Transmembrane helix</keyword>
<sequence>MKLTEFVKKGLVAVNQSFATRDEAIQFLADKLDAQGVLSDRERFVADVYERESQSVTGMENGLAIPHAKSTSVKQATFAAVTLREPIDDWPSLDPNNKVNLIFLLAIPDTTADTHLAILAELATRLVDEDYRARLLTSKTEDAFYENLDAYVATSSGASIDESKQLILAVTACPAGIAHTYMAAENLQKSGAKMGVNVRVEKQGANGIEDRFTNEELEDAHAVIFAADVAVKDMNRFSHLPSLKTSVAKPLHDSDTLIEQALRLKKDPSADFAVRENVDQKSGGLSDVKDAVMTGISHIIPLIVAGGMILAFAVFISQIFHVQDLYNTEGSWLWMFRQLGGGLLGTIMIPVLSAYIAYSLADKPALGPGFAIGVAANLVNGGFLGALIGGLLIGYFMRFMKKYIKPKGVLSGFVSFWVYPVVGSLVAGVLMIVILGGPISALNETMISWLNSLSGGSALLLGAVLGIMVSFDLGGPVNKAAYAFCIAAIAEGNFMPYAIFSSVKMVSAFAVTMATLLFKKYYDDYEIGIGRSTWILGLAGITEGAIPFMIRNPLKVIPSLCVGSAVTGAIVAVSNIGLSVPGAGIFSLFLLNSDMNGFVAAAIWFFAAVIGAIISATLLIAFKRAEYNKKHVQTILKGEMNEV</sequence>
<feature type="transmembrane region" description="Helical" evidence="12">
    <location>
        <begin position="556"/>
        <end position="578"/>
    </location>
</feature>
<evidence type="ECO:0000256" key="6">
    <source>
        <dbReference type="ARBA" id="ARBA00022597"/>
    </source>
</evidence>
<feature type="transmembrane region" description="Helical" evidence="12">
    <location>
        <begin position="409"/>
        <end position="435"/>
    </location>
</feature>
<evidence type="ECO:0000313" key="17">
    <source>
        <dbReference type="Proteomes" id="UP000295558"/>
    </source>
</evidence>
<dbReference type="EMBL" id="SNZK01000014">
    <property type="protein sequence ID" value="TDR51195.1"/>
    <property type="molecule type" value="Genomic_DNA"/>
</dbReference>
<evidence type="ECO:0000256" key="7">
    <source>
        <dbReference type="ARBA" id="ARBA00022679"/>
    </source>
</evidence>
<dbReference type="InterPro" id="IPR013011">
    <property type="entry name" value="PTS_EIIB_2"/>
</dbReference>
<evidence type="ECO:0000256" key="10">
    <source>
        <dbReference type="ARBA" id="ARBA00022989"/>
    </source>
</evidence>
<keyword evidence="7" id="KW-0808">Transferase</keyword>
<comment type="subcellular location">
    <subcellularLocation>
        <location evidence="1">Cell inner membrane</location>
        <topology evidence="1">Multi-pass membrane protein</topology>
    </subcellularLocation>
    <subcellularLocation>
        <location evidence="2">Cytoplasm</location>
    </subcellularLocation>
</comment>
<dbReference type="OrthoDB" id="9782569at2"/>
<dbReference type="InterPro" id="IPR002178">
    <property type="entry name" value="PTS_EIIA_type-2_dom"/>
</dbReference>
<protein>
    <submittedName>
        <fullName evidence="16">PTS system mannosylglycerate-specific IIA component (Fru family) /PTS system mannosylglycerate-specific IIB component (Fru family) /PTS system mannosylglycerate-specific IIC component (Fru family)</fullName>
    </submittedName>
</protein>
<evidence type="ECO:0000259" key="13">
    <source>
        <dbReference type="PROSITE" id="PS51094"/>
    </source>
</evidence>
<dbReference type="CDD" id="cd05569">
    <property type="entry name" value="PTS_IIB_fructose"/>
    <property type="match status" value="1"/>
</dbReference>
<feature type="transmembrane region" description="Helical" evidence="12">
    <location>
        <begin position="598"/>
        <end position="622"/>
    </location>
</feature>
<dbReference type="InterPro" id="IPR016152">
    <property type="entry name" value="PTrfase/Anion_transptr"/>
</dbReference>
<evidence type="ECO:0000259" key="14">
    <source>
        <dbReference type="PROSITE" id="PS51099"/>
    </source>
</evidence>
<dbReference type="InterPro" id="IPR004715">
    <property type="entry name" value="PTS_IIA_fruc"/>
</dbReference>
<dbReference type="GO" id="GO:0005737">
    <property type="term" value="C:cytoplasm"/>
    <property type="evidence" value="ECO:0007669"/>
    <property type="project" value="UniProtKB-SubCell"/>
</dbReference>
<dbReference type="Pfam" id="PF02302">
    <property type="entry name" value="PTS_IIB"/>
    <property type="match status" value="1"/>
</dbReference>
<accession>A0A4R6ZGE8</accession>
<comment type="caution">
    <text evidence="16">The sequence shown here is derived from an EMBL/GenBank/DDBJ whole genome shotgun (WGS) entry which is preliminary data.</text>
</comment>
<evidence type="ECO:0000259" key="15">
    <source>
        <dbReference type="PROSITE" id="PS51104"/>
    </source>
</evidence>
<dbReference type="Pfam" id="PF02378">
    <property type="entry name" value="PTS_EIIC"/>
    <property type="match status" value="1"/>
</dbReference>
<feature type="transmembrane region" description="Helical" evidence="12">
    <location>
        <begin position="299"/>
        <end position="320"/>
    </location>
</feature>
<dbReference type="GO" id="GO:0090563">
    <property type="term" value="F:protein-phosphocysteine-sugar phosphotransferase activity"/>
    <property type="evidence" value="ECO:0007669"/>
    <property type="project" value="TreeGrafter"/>
</dbReference>
<dbReference type="Gene3D" id="3.40.50.2300">
    <property type="match status" value="1"/>
</dbReference>
<feature type="transmembrane region" description="Helical" evidence="12">
    <location>
        <begin position="505"/>
        <end position="522"/>
    </location>
</feature>
<dbReference type="PROSITE" id="PS51104">
    <property type="entry name" value="PTS_EIIC_TYPE_2"/>
    <property type="match status" value="1"/>
</dbReference>
<dbReference type="Pfam" id="PF00359">
    <property type="entry name" value="PTS_EIIA_2"/>
    <property type="match status" value="1"/>
</dbReference>
<dbReference type="InterPro" id="IPR036095">
    <property type="entry name" value="PTS_EIIB-like_sf"/>
</dbReference>
<dbReference type="InterPro" id="IPR050864">
    <property type="entry name" value="Bacterial_PTS_Sugar_Transport"/>
</dbReference>
<dbReference type="GO" id="GO:0005351">
    <property type="term" value="F:carbohydrate:proton symporter activity"/>
    <property type="evidence" value="ECO:0007669"/>
    <property type="project" value="InterPro"/>
</dbReference>
<keyword evidence="9 12" id="KW-0812">Transmembrane</keyword>
<dbReference type="PANTHER" id="PTHR30505:SF28">
    <property type="entry name" value="PTS SYSTEM 2-O-ALPHA-MANNOSYL-D-GLYCERATE-SPECIFIC EIIABC COMPONENT"/>
    <property type="match status" value="1"/>
</dbReference>
<evidence type="ECO:0000256" key="4">
    <source>
        <dbReference type="ARBA" id="ARBA00022475"/>
    </source>
</evidence>
<reference evidence="16 17" key="1">
    <citation type="submission" date="2019-03" db="EMBL/GenBank/DDBJ databases">
        <title>Genomic Encyclopedia of Type Strains, Phase III (KMG-III): the genomes of soil and plant-associated and newly described type strains.</title>
        <authorList>
            <person name="Whitman W."/>
        </authorList>
    </citation>
    <scope>NUCLEOTIDE SEQUENCE [LARGE SCALE GENOMIC DNA]</scope>
    <source>
        <strain evidence="16 17">CECT 7972</strain>
    </source>
</reference>
<dbReference type="GO" id="GO:0005886">
    <property type="term" value="C:plasma membrane"/>
    <property type="evidence" value="ECO:0007669"/>
    <property type="project" value="UniProtKB-SubCell"/>
</dbReference>
<evidence type="ECO:0000256" key="9">
    <source>
        <dbReference type="ARBA" id="ARBA00022692"/>
    </source>
</evidence>
<feature type="transmembrane region" description="Helical" evidence="12">
    <location>
        <begin position="447"/>
        <end position="469"/>
    </location>
</feature>
<dbReference type="InterPro" id="IPR003353">
    <property type="entry name" value="PTS_IIB_fruc"/>
</dbReference>
<evidence type="ECO:0000256" key="3">
    <source>
        <dbReference type="ARBA" id="ARBA00022448"/>
    </source>
</evidence>